<evidence type="ECO:0000313" key="3">
    <source>
        <dbReference type="Proteomes" id="UP001530315"/>
    </source>
</evidence>
<dbReference type="EMBL" id="JALLAZ020001142">
    <property type="protein sequence ID" value="KAL3779880.1"/>
    <property type="molecule type" value="Genomic_DNA"/>
</dbReference>
<sequence>MPSKATTVAAIAVGCSLLAYGASRLSKSKSSSSKRPKTDLDDLDDVDDDDKDCIAPDDVVAVFDKLFMTMQQVVMQLSQQVQQIQMSGQVIPEKQLRQLLKAEFERALIACQEQVFEDNDVDADCLEEATWEFMEKPEEYPKVKRAVERFQKLYESISGEDVVGWTPRGGGGSDDGGASSAVVRKDLSPVELMTAAAVYFDAITKSMIELADAWRAAGRDLKDPKVVTQFQLEASTDANEAGEGKLESEMGITMGDFRSAIDKHSRIPSVGQTLGMLQMKQQQELIAAGVPM</sequence>
<proteinExistence type="predicted"/>
<accession>A0ABD3P090</accession>
<comment type="caution">
    <text evidence="2">The sequence shown here is derived from an EMBL/GenBank/DDBJ whole genome shotgun (WGS) entry which is preliminary data.</text>
</comment>
<dbReference type="PROSITE" id="PS51257">
    <property type="entry name" value="PROKAR_LIPOPROTEIN"/>
    <property type="match status" value="1"/>
</dbReference>
<dbReference type="Proteomes" id="UP001530315">
    <property type="component" value="Unassembled WGS sequence"/>
</dbReference>
<name>A0ABD3P090_9STRA</name>
<protein>
    <submittedName>
        <fullName evidence="2">Uncharacterized protein</fullName>
    </submittedName>
</protein>
<feature type="region of interest" description="Disordered" evidence="1">
    <location>
        <begin position="24"/>
        <end position="48"/>
    </location>
</feature>
<evidence type="ECO:0000313" key="2">
    <source>
        <dbReference type="EMBL" id="KAL3779880.1"/>
    </source>
</evidence>
<gene>
    <name evidence="2" type="ORF">ACHAW5_002068</name>
</gene>
<keyword evidence="3" id="KW-1185">Reference proteome</keyword>
<reference evidence="2 3" key="1">
    <citation type="submission" date="2024-10" db="EMBL/GenBank/DDBJ databases">
        <title>Updated reference genomes for cyclostephanoid diatoms.</title>
        <authorList>
            <person name="Roberts W.R."/>
            <person name="Alverson A.J."/>
        </authorList>
    </citation>
    <scope>NUCLEOTIDE SEQUENCE [LARGE SCALE GENOMIC DNA]</scope>
    <source>
        <strain evidence="2 3">AJA276-08</strain>
    </source>
</reference>
<evidence type="ECO:0000256" key="1">
    <source>
        <dbReference type="SAM" id="MobiDB-lite"/>
    </source>
</evidence>
<dbReference type="AlphaFoldDB" id="A0ABD3P090"/>
<organism evidence="2 3">
    <name type="scientific">Stephanodiscus triporus</name>
    <dbReference type="NCBI Taxonomy" id="2934178"/>
    <lineage>
        <taxon>Eukaryota</taxon>
        <taxon>Sar</taxon>
        <taxon>Stramenopiles</taxon>
        <taxon>Ochrophyta</taxon>
        <taxon>Bacillariophyta</taxon>
        <taxon>Coscinodiscophyceae</taxon>
        <taxon>Thalassiosirophycidae</taxon>
        <taxon>Stephanodiscales</taxon>
        <taxon>Stephanodiscaceae</taxon>
        <taxon>Stephanodiscus</taxon>
    </lineage>
</organism>